<keyword evidence="3" id="KW-1185">Reference proteome</keyword>
<dbReference type="InterPro" id="IPR029024">
    <property type="entry name" value="TerB-like"/>
</dbReference>
<dbReference type="STRING" id="553385.GCA_000591415_01680"/>
<dbReference type="CDD" id="cd07313">
    <property type="entry name" value="terB_like_2"/>
    <property type="match status" value="1"/>
</dbReference>
<evidence type="ECO:0000313" key="2">
    <source>
        <dbReference type="EMBL" id="TVU70707.1"/>
    </source>
</evidence>
<dbReference type="Proteomes" id="UP000319941">
    <property type="component" value="Unassembled WGS sequence"/>
</dbReference>
<protein>
    <submittedName>
        <fullName evidence="2">TerB family tellurite resistance protein</fullName>
    </submittedName>
</protein>
<organism evidence="2 3">
    <name type="scientific">Cobetia crustatorum</name>
    <dbReference type="NCBI Taxonomy" id="553385"/>
    <lineage>
        <taxon>Bacteria</taxon>
        <taxon>Pseudomonadati</taxon>
        <taxon>Pseudomonadota</taxon>
        <taxon>Gammaproteobacteria</taxon>
        <taxon>Oceanospirillales</taxon>
        <taxon>Halomonadaceae</taxon>
        <taxon>Cobetia</taxon>
    </lineage>
</organism>
<dbReference type="Gene3D" id="1.10.3680.10">
    <property type="entry name" value="TerB-like"/>
    <property type="match status" value="1"/>
</dbReference>
<reference evidence="2 3" key="1">
    <citation type="submission" date="2019-07" db="EMBL/GenBank/DDBJ databases">
        <title>Diversity of Bacteria from Kongsfjorden, Arctic.</title>
        <authorList>
            <person name="Yu Y."/>
        </authorList>
    </citation>
    <scope>NUCLEOTIDE SEQUENCE [LARGE SCALE GENOMIC DNA]</scope>
    <source>
        <strain evidence="2 3">SM1923</strain>
    </source>
</reference>
<dbReference type="RefSeq" id="WP_024951827.1">
    <property type="nucleotide sequence ID" value="NZ_CAWOWR010000107.1"/>
</dbReference>
<feature type="domain" description="Co-chaperone DjlA N-terminal" evidence="1">
    <location>
        <begin position="35"/>
        <end position="150"/>
    </location>
</feature>
<comment type="caution">
    <text evidence="2">The sequence shown here is derived from an EMBL/GenBank/DDBJ whole genome shotgun (WGS) entry which is preliminary data.</text>
</comment>
<dbReference type="AlphaFoldDB" id="A0A558HNM8"/>
<dbReference type="OrthoDB" id="5294347at2"/>
<evidence type="ECO:0000313" key="3">
    <source>
        <dbReference type="Proteomes" id="UP000319941"/>
    </source>
</evidence>
<gene>
    <name evidence="2" type="ORF">FQP86_08845</name>
</gene>
<evidence type="ECO:0000259" key="1">
    <source>
        <dbReference type="Pfam" id="PF05099"/>
    </source>
</evidence>
<dbReference type="SUPFAM" id="SSF158682">
    <property type="entry name" value="TerB-like"/>
    <property type="match status" value="1"/>
</dbReference>
<proteinExistence type="predicted"/>
<dbReference type="Pfam" id="PF05099">
    <property type="entry name" value="TerB"/>
    <property type="match status" value="1"/>
</dbReference>
<name>A0A558HNM8_9GAMM</name>
<dbReference type="InterPro" id="IPR007791">
    <property type="entry name" value="DjlA_N"/>
</dbReference>
<accession>A0A558HNM8</accession>
<sequence>MSSRLSVAGQINRLVRQVMAPGSNARPNDVPGPELSMAVLLFEVVHADDDLDVRERQALAHQLADRFSLADDELASLLEQAEHDAEQATDYYRFVKQINEHMSLEERTELLGMMWELAYADGELDAHEEHRIRRLAGLLHVSHSEFIRTKLAARPEDDSRH</sequence>
<dbReference type="EMBL" id="VNFH01000005">
    <property type="protein sequence ID" value="TVU70707.1"/>
    <property type="molecule type" value="Genomic_DNA"/>
</dbReference>